<dbReference type="AlphaFoldDB" id="A0A3S5A4C3"/>
<dbReference type="InterPro" id="IPR019775">
    <property type="entry name" value="WD40_repeat_CS"/>
</dbReference>
<evidence type="ECO:0000256" key="2">
    <source>
        <dbReference type="ARBA" id="ARBA00022737"/>
    </source>
</evidence>
<dbReference type="Pfam" id="PF00400">
    <property type="entry name" value="WD40"/>
    <property type="match status" value="2"/>
</dbReference>
<name>A0A3S5A4C3_9PLAT</name>
<dbReference type="SUPFAM" id="SSF50978">
    <property type="entry name" value="WD40 repeat-like"/>
    <property type="match status" value="1"/>
</dbReference>
<dbReference type="PROSITE" id="PS50294">
    <property type="entry name" value="WD_REPEATS_REGION"/>
    <property type="match status" value="1"/>
</dbReference>
<reference evidence="4" key="1">
    <citation type="submission" date="2018-11" db="EMBL/GenBank/DDBJ databases">
        <authorList>
            <consortium name="Pathogen Informatics"/>
        </authorList>
    </citation>
    <scope>NUCLEOTIDE SEQUENCE</scope>
</reference>
<accession>A0A3S5A4C3</accession>
<dbReference type="PANTHER" id="PTHR47822">
    <property type="entry name" value="CARBOHYDRATE BINDING DOMAIN CONTAINING PROTEIN"/>
    <property type="match status" value="1"/>
</dbReference>
<dbReference type="InterPro" id="IPR036322">
    <property type="entry name" value="WD40_repeat_dom_sf"/>
</dbReference>
<keyword evidence="5" id="KW-1185">Reference proteome</keyword>
<evidence type="ECO:0000313" key="5">
    <source>
        <dbReference type="Proteomes" id="UP000784294"/>
    </source>
</evidence>
<dbReference type="SMART" id="SM00320">
    <property type="entry name" value="WD40"/>
    <property type="match status" value="2"/>
</dbReference>
<sequence>MVASALIESGLRPVFRFTRVRFVRCCRPPNYSRCHNLPLAPVEKAASPPNEALNRCPSLEGDADITTSVSGRYYDPSSTSATKTEIDGDTLKLDLISTTDGQQRLLNRPSKWRLGMPITCLRYMPPNLAWVIGCTPHGDVFAFRPQCEGFETLFKEPQQTYCLDISPDGRELTTGGSDHVIRIYNLHPSCVTGFPSDQDLQPLKCDAAEKQARLSTGSLISNSCNPYRLPPGPATFLGGRPDQLLDSSSRIYSSPLNDCFSNRSPGGIGHYVDPCWPEPVAYAPGGGASGRRTGGAGMCGAALLPYKATGPADNLTNGHSMRITCLRYHPTRANLLVSAGWDNMVKIWDTRLRDGPMWQIYGPHVASPDGLDIDDNYLLTASWRASNSLEV</sequence>
<dbReference type="PANTHER" id="PTHR47822:SF2">
    <property type="entry name" value="F-BOX AND WD-40 DOMAIN PROTEIN 7"/>
    <property type="match status" value="1"/>
</dbReference>
<dbReference type="PROSITE" id="PS50082">
    <property type="entry name" value="WD_REPEATS_2"/>
    <property type="match status" value="1"/>
</dbReference>
<dbReference type="OrthoDB" id="361494at2759"/>
<gene>
    <name evidence="4" type="ORF">PXEA_LOCUS4</name>
</gene>
<dbReference type="InterPro" id="IPR015943">
    <property type="entry name" value="WD40/YVTN_repeat-like_dom_sf"/>
</dbReference>
<evidence type="ECO:0000256" key="1">
    <source>
        <dbReference type="ARBA" id="ARBA00022574"/>
    </source>
</evidence>
<dbReference type="EMBL" id="CAAALY010000014">
    <property type="protein sequence ID" value="VEL06564.1"/>
    <property type="molecule type" value="Genomic_DNA"/>
</dbReference>
<dbReference type="InterPro" id="IPR001680">
    <property type="entry name" value="WD40_rpt"/>
</dbReference>
<dbReference type="PROSITE" id="PS00678">
    <property type="entry name" value="WD_REPEATS_1"/>
    <property type="match status" value="1"/>
</dbReference>
<protein>
    <submittedName>
        <fullName evidence="4">Uncharacterized protein</fullName>
    </submittedName>
</protein>
<keyword evidence="2" id="KW-0677">Repeat</keyword>
<dbReference type="Gene3D" id="2.130.10.10">
    <property type="entry name" value="YVTN repeat-like/Quinoprotein amine dehydrogenase"/>
    <property type="match status" value="1"/>
</dbReference>
<proteinExistence type="predicted"/>
<comment type="caution">
    <text evidence="4">The sequence shown here is derived from an EMBL/GenBank/DDBJ whole genome shotgun (WGS) entry which is preliminary data.</text>
</comment>
<organism evidence="4 5">
    <name type="scientific">Protopolystoma xenopodis</name>
    <dbReference type="NCBI Taxonomy" id="117903"/>
    <lineage>
        <taxon>Eukaryota</taxon>
        <taxon>Metazoa</taxon>
        <taxon>Spiralia</taxon>
        <taxon>Lophotrochozoa</taxon>
        <taxon>Platyhelminthes</taxon>
        <taxon>Monogenea</taxon>
        <taxon>Polyopisthocotylea</taxon>
        <taxon>Polystomatidea</taxon>
        <taxon>Polystomatidae</taxon>
        <taxon>Protopolystoma</taxon>
    </lineage>
</organism>
<feature type="repeat" description="WD" evidence="3">
    <location>
        <begin position="316"/>
        <end position="351"/>
    </location>
</feature>
<keyword evidence="1 3" id="KW-0853">WD repeat</keyword>
<evidence type="ECO:0000313" key="4">
    <source>
        <dbReference type="EMBL" id="VEL06564.1"/>
    </source>
</evidence>
<dbReference type="Proteomes" id="UP000784294">
    <property type="component" value="Unassembled WGS sequence"/>
</dbReference>
<evidence type="ECO:0000256" key="3">
    <source>
        <dbReference type="PROSITE-ProRule" id="PRU00221"/>
    </source>
</evidence>